<evidence type="ECO:0000313" key="2">
    <source>
        <dbReference type="EMBL" id="GAU22250.1"/>
    </source>
</evidence>
<sequence length="83" mass="9113">MSCQHKKTQIEGANIEGTYESPVRGDVATPTPVFETSPRAHASETVEIPYRATSPQLINSPAKDDLWFLLPDKPVSAIADNYL</sequence>
<name>A0A2Z6MG44_TRISU</name>
<organism evidence="2 3">
    <name type="scientific">Trifolium subterraneum</name>
    <name type="common">Subterranean clover</name>
    <dbReference type="NCBI Taxonomy" id="3900"/>
    <lineage>
        <taxon>Eukaryota</taxon>
        <taxon>Viridiplantae</taxon>
        <taxon>Streptophyta</taxon>
        <taxon>Embryophyta</taxon>
        <taxon>Tracheophyta</taxon>
        <taxon>Spermatophyta</taxon>
        <taxon>Magnoliopsida</taxon>
        <taxon>eudicotyledons</taxon>
        <taxon>Gunneridae</taxon>
        <taxon>Pentapetalae</taxon>
        <taxon>rosids</taxon>
        <taxon>fabids</taxon>
        <taxon>Fabales</taxon>
        <taxon>Fabaceae</taxon>
        <taxon>Papilionoideae</taxon>
        <taxon>50 kb inversion clade</taxon>
        <taxon>NPAAA clade</taxon>
        <taxon>Hologalegina</taxon>
        <taxon>IRL clade</taxon>
        <taxon>Trifolieae</taxon>
        <taxon>Trifolium</taxon>
    </lineage>
</organism>
<gene>
    <name evidence="2" type="ORF">TSUD_227860</name>
</gene>
<reference evidence="3" key="1">
    <citation type="journal article" date="2017" name="Front. Plant Sci.">
        <title>Climate Clever Clovers: New Paradigm to Reduce the Environmental Footprint of Ruminants by Breeding Low Methanogenic Forages Utilizing Haplotype Variation.</title>
        <authorList>
            <person name="Kaur P."/>
            <person name="Appels R."/>
            <person name="Bayer P.E."/>
            <person name="Keeble-Gagnere G."/>
            <person name="Wang J."/>
            <person name="Hirakawa H."/>
            <person name="Shirasawa K."/>
            <person name="Vercoe P."/>
            <person name="Stefanova K."/>
            <person name="Durmic Z."/>
            <person name="Nichols P."/>
            <person name="Revell C."/>
            <person name="Isobe S.N."/>
            <person name="Edwards D."/>
            <person name="Erskine W."/>
        </authorList>
    </citation>
    <scope>NUCLEOTIDE SEQUENCE [LARGE SCALE GENOMIC DNA]</scope>
    <source>
        <strain evidence="3">cv. Daliak</strain>
    </source>
</reference>
<protein>
    <submittedName>
        <fullName evidence="2">Uncharacterized protein</fullName>
    </submittedName>
</protein>
<dbReference type="AlphaFoldDB" id="A0A2Z6MG44"/>
<evidence type="ECO:0000313" key="3">
    <source>
        <dbReference type="Proteomes" id="UP000242715"/>
    </source>
</evidence>
<keyword evidence="3" id="KW-1185">Reference proteome</keyword>
<dbReference type="Proteomes" id="UP000242715">
    <property type="component" value="Unassembled WGS sequence"/>
</dbReference>
<accession>A0A2Z6MG44</accession>
<feature type="region of interest" description="Disordered" evidence="1">
    <location>
        <begin position="1"/>
        <end position="48"/>
    </location>
</feature>
<evidence type="ECO:0000256" key="1">
    <source>
        <dbReference type="SAM" id="MobiDB-lite"/>
    </source>
</evidence>
<dbReference type="EMBL" id="DF973243">
    <property type="protein sequence ID" value="GAU22250.1"/>
    <property type="molecule type" value="Genomic_DNA"/>
</dbReference>
<proteinExistence type="predicted"/>